<accession>A0ABN6Z9S6</accession>
<organism evidence="2 3">
    <name type="scientific">Bacteroides sedimenti</name>
    <dbReference type="NCBI Taxonomy" id="2136147"/>
    <lineage>
        <taxon>Bacteria</taxon>
        <taxon>Pseudomonadati</taxon>
        <taxon>Bacteroidota</taxon>
        <taxon>Bacteroidia</taxon>
        <taxon>Bacteroidales</taxon>
        <taxon>Bacteroidaceae</taxon>
        <taxon>Bacteroides</taxon>
    </lineage>
</organism>
<proteinExistence type="predicted"/>
<dbReference type="EMBL" id="AP028055">
    <property type="protein sequence ID" value="BEG98371.1"/>
    <property type="molecule type" value="Genomic_DNA"/>
</dbReference>
<keyword evidence="1" id="KW-0812">Transmembrane</keyword>
<keyword evidence="1" id="KW-0472">Membrane</keyword>
<evidence type="ECO:0008006" key="4">
    <source>
        <dbReference type="Google" id="ProtNLM"/>
    </source>
</evidence>
<name>A0ABN6Z9S6_9BACE</name>
<dbReference type="Proteomes" id="UP001496674">
    <property type="component" value="Chromosome"/>
</dbReference>
<keyword evidence="1" id="KW-1133">Transmembrane helix</keyword>
<sequence>MFYKYDGLTNNLLIKTLEKMNKHLISFIAIISLTLLITSCRTSCTGEMSDKKREMIKSEIETIVKNFFNPKTLNYSTHTGLRADKEGYVFGLEGKIGFTSYASYNEQMKINFAGIQRFTEASIVSMYVYVLSENAATCTTEFKSKYLTVKGDTIPNNGCWTAVFKKFDNGWKVIQENATHIK</sequence>
<gene>
    <name evidence="2" type="ORF">BSYN_06360</name>
</gene>
<evidence type="ECO:0000313" key="2">
    <source>
        <dbReference type="EMBL" id="BEG98371.1"/>
    </source>
</evidence>
<dbReference type="InterPro" id="IPR032710">
    <property type="entry name" value="NTF2-like_dom_sf"/>
</dbReference>
<dbReference type="SUPFAM" id="SSF54427">
    <property type="entry name" value="NTF2-like"/>
    <property type="match status" value="1"/>
</dbReference>
<reference evidence="2 3" key="1">
    <citation type="submission" date="2023-04" db="EMBL/GenBank/DDBJ databases">
        <title>Draft genome sequence of acteroides sedimenti strain YN3PY1.</title>
        <authorList>
            <person name="Yoshida N."/>
        </authorList>
    </citation>
    <scope>NUCLEOTIDE SEQUENCE [LARGE SCALE GENOMIC DNA]</scope>
    <source>
        <strain evidence="2 3">YN3PY1</strain>
    </source>
</reference>
<evidence type="ECO:0000256" key="1">
    <source>
        <dbReference type="SAM" id="Phobius"/>
    </source>
</evidence>
<dbReference type="Gene3D" id="3.10.450.50">
    <property type="match status" value="1"/>
</dbReference>
<evidence type="ECO:0000313" key="3">
    <source>
        <dbReference type="Proteomes" id="UP001496674"/>
    </source>
</evidence>
<feature type="transmembrane region" description="Helical" evidence="1">
    <location>
        <begin position="24"/>
        <end position="44"/>
    </location>
</feature>
<protein>
    <recommendedName>
        <fullName evidence="4">Nuclear transport factor 2 family protein</fullName>
    </recommendedName>
</protein>
<keyword evidence="3" id="KW-1185">Reference proteome</keyword>